<dbReference type="GO" id="GO:0005096">
    <property type="term" value="F:GTPase activator activity"/>
    <property type="evidence" value="ECO:0007669"/>
    <property type="project" value="UniProtKB-KW"/>
</dbReference>
<accession>A0A7S1TM99</accession>
<evidence type="ECO:0000259" key="2">
    <source>
        <dbReference type="PROSITE" id="PS50086"/>
    </source>
</evidence>
<reference evidence="3" key="1">
    <citation type="submission" date="2021-01" db="EMBL/GenBank/DDBJ databases">
        <authorList>
            <person name="Corre E."/>
            <person name="Pelletier E."/>
            <person name="Niang G."/>
            <person name="Scheremetjew M."/>
            <person name="Finn R."/>
            <person name="Kale V."/>
            <person name="Holt S."/>
            <person name="Cochrane G."/>
            <person name="Meng A."/>
            <person name="Brown T."/>
            <person name="Cohen L."/>
        </authorList>
    </citation>
    <scope>NUCLEOTIDE SEQUENCE</scope>
    <source>
        <strain evidence="3">CCMP3124</strain>
    </source>
</reference>
<dbReference type="SUPFAM" id="SSF47923">
    <property type="entry name" value="Ypt/Rab-GAP domain of gyp1p"/>
    <property type="match status" value="1"/>
</dbReference>
<proteinExistence type="predicted"/>
<dbReference type="InterPro" id="IPR035969">
    <property type="entry name" value="Rab-GAP_TBC_sf"/>
</dbReference>
<sequence length="220" mass="25223">MSDFLSPIIHAFYVESGASKSECSFEADGQYHDETLAEYAEQAHNAEALVFGCFSQLMQRVGSNFLPDQSGIRAQLSAVRRLMRVADRDLFRFYERTDPSFYSVYRWLLVQFKREVPYRSVSRLWELFWLDHVAPGELHLYVVVALLCAQREQILQLPEGEFDQILRFVNSMARRFDVAAAAHLAARLYLRVGRVHGEASAPHAALHDEPMSPATLHLLF</sequence>
<evidence type="ECO:0000313" key="3">
    <source>
        <dbReference type="EMBL" id="CAD9240913.1"/>
    </source>
</evidence>
<protein>
    <recommendedName>
        <fullName evidence="2">Rab-GAP TBC domain-containing protein</fullName>
    </recommendedName>
</protein>
<dbReference type="PANTHER" id="PTHR22957">
    <property type="entry name" value="TBC1 DOMAIN FAMILY MEMBER GTPASE-ACTIVATING PROTEIN"/>
    <property type="match status" value="1"/>
</dbReference>
<dbReference type="InterPro" id="IPR000195">
    <property type="entry name" value="Rab-GAP-TBC_dom"/>
</dbReference>
<dbReference type="Pfam" id="PF00566">
    <property type="entry name" value="RabGAP-TBC"/>
    <property type="match status" value="1"/>
</dbReference>
<dbReference type="Gene3D" id="1.10.472.80">
    <property type="entry name" value="Ypt/Rab-GAP domain of gyp1p, domain 3"/>
    <property type="match status" value="1"/>
</dbReference>
<evidence type="ECO:0000256" key="1">
    <source>
        <dbReference type="ARBA" id="ARBA00022468"/>
    </source>
</evidence>
<dbReference type="EMBL" id="HBGI01004112">
    <property type="protein sequence ID" value="CAD9240913.1"/>
    <property type="molecule type" value="Transcribed_RNA"/>
</dbReference>
<dbReference type="PROSITE" id="PS50086">
    <property type="entry name" value="TBC_RABGAP"/>
    <property type="match status" value="1"/>
</dbReference>
<name>A0A7S1TM99_9RHOD</name>
<dbReference type="AlphaFoldDB" id="A0A7S1TM99"/>
<feature type="domain" description="Rab-GAP TBC" evidence="2">
    <location>
        <begin position="1"/>
        <end position="132"/>
    </location>
</feature>
<gene>
    <name evidence="3" type="ORF">EAUS1353_LOCUS2653</name>
</gene>
<dbReference type="PANTHER" id="PTHR22957:SF502">
    <property type="entry name" value="SMALL G PROTEIN SIGNALING MODULATOR 2-RELATED"/>
    <property type="match status" value="1"/>
</dbReference>
<keyword evidence="1" id="KW-0343">GTPase activation</keyword>
<organism evidence="3">
    <name type="scientific">Erythrolobus australicus</name>
    <dbReference type="NCBI Taxonomy" id="1077150"/>
    <lineage>
        <taxon>Eukaryota</taxon>
        <taxon>Rhodophyta</taxon>
        <taxon>Bangiophyceae</taxon>
        <taxon>Porphyridiales</taxon>
        <taxon>Porphyridiaceae</taxon>
        <taxon>Erythrolobus</taxon>
    </lineage>
</organism>